<reference evidence="2" key="1">
    <citation type="journal article" date="2014" name="Genome Announc.">
        <title>Genome sequence and annotation of Acremonium chrysogenum, producer of the beta-lactam antibiotic cephalosporin C.</title>
        <authorList>
            <person name="Terfehr D."/>
            <person name="Dahlmann T.A."/>
            <person name="Specht T."/>
            <person name="Zadra I."/>
            <person name="Kuernsteiner H."/>
            <person name="Kueck U."/>
        </authorList>
    </citation>
    <scope>NUCLEOTIDE SEQUENCE [LARGE SCALE GENOMIC DNA]</scope>
    <source>
        <strain evidence="2">ATCC 11550 / CBS 779.69 / DSM 880 / IAM 14645 / JCM 23072 / IMI 49137</strain>
    </source>
</reference>
<keyword evidence="2" id="KW-1185">Reference proteome</keyword>
<proteinExistence type="predicted"/>
<evidence type="ECO:0000313" key="1">
    <source>
        <dbReference type="EMBL" id="KFH47375.1"/>
    </source>
</evidence>
<organism evidence="1 2">
    <name type="scientific">Hapsidospora chrysogenum (strain ATCC 11550 / CBS 779.69 / DSM 880 / IAM 14645 / JCM 23072 / IMI 49137)</name>
    <name type="common">Acremonium chrysogenum</name>
    <dbReference type="NCBI Taxonomy" id="857340"/>
    <lineage>
        <taxon>Eukaryota</taxon>
        <taxon>Fungi</taxon>
        <taxon>Dikarya</taxon>
        <taxon>Ascomycota</taxon>
        <taxon>Pezizomycotina</taxon>
        <taxon>Sordariomycetes</taxon>
        <taxon>Hypocreomycetidae</taxon>
        <taxon>Hypocreales</taxon>
        <taxon>Bionectriaceae</taxon>
        <taxon>Hapsidospora</taxon>
    </lineage>
</organism>
<gene>
    <name evidence="1" type="ORF">ACRE_017200</name>
</gene>
<protein>
    <submittedName>
        <fullName evidence="1">Uncharacterized protein</fullName>
    </submittedName>
</protein>
<dbReference type="AlphaFoldDB" id="A0A086TDE3"/>
<dbReference type="Proteomes" id="UP000029964">
    <property type="component" value="Unassembled WGS sequence"/>
</dbReference>
<sequence>MSTESCRRTTQGIADVAARSGICAEDDHQGVSKASRLWLDDDQETHPSEELIASGTVAELSSLVMDTEGAVRPPPAYL</sequence>
<evidence type="ECO:0000313" key="2">
    <source>
        <dbReference type="Proteomes" id="UP000029964"/>
    </source>
</evidence>
<dbReference type="EMBL" id="JPKY01000010">
    <property type="protein sequence ID" value="KFH47375.1"/>
    <property type="molecule type" value="Genomic_DNA"/>
</dbReference>
<comment type="caution">
    <text evidence="1">The sequence shown here is derived from an EMBL/GenBank/DDBJ whole genome shotgun (WGS) entry which is preliminary data.</text>
</comment>
<dbReference type="HOGENOM" id="CLU_2621447_0_0_1"/>
<name>A0A086TDE3_HAPC1</name>
<accession>A0A086TDE3</accession>